<dbReference type="Proteomes" id="UP000000689">
    <property type="component" value="Chromosome 1"/>
</dbReference>
<organism evidence="2 3">
    <name type="scientific">Naumovozyma dairenensis (strain ATCC 10597 / BCRC 20456 / CBS 421 / NBRC 0211 / NRRL Y-12639)</name>
    <name type="common">Saccharomyces dairenensis</name>
    <dbReference type="NCBI Taxonomy" id="1071378"/>
    <lineage>
        <taxon>Eukaryota</taxon>
        <taxon>Fungi</taxon>
        <taxon>Dikarya</taxon>
        <taxon>Ascomycota</taxon>
        <taxon>Saccharomycotina</taxon>
        <taxon>Saccharomycetes</taxon>
        <taxon>Saccharomycetales</taxon>
        <taxon>Saccharomycetaceae</taxon>
        <taxon>Naumovozyma</taxon>
    </lineage>
</organism>
<dbReference type="GeneID" id="11495360"/>
<evidence type="ECO:0008006" key="4">
    <source>
        <dbReference type="Google" id="ProtNLM"/>
    </source>
</evidence>
<dbReference type="GO" id="GO:0016538">
    <property type="term" value="F:cyclin-dependent protein serine/threonine kinase regulator activity"/>
    <property type="evidence" value="ECO:0007669"/>
    <property type="project" value="TreeGrafter"/>
</dbReference>
<dbReference type="CDD" id="cd20558">
    <property type="entry name" value="CYCLIN_ScPCL7-like"/>
    <property type="match status" value="1"/>
</dbReference>
<feature type="region of interest" description="Disordered" evidence="1">
    <location>
        <begin position="231"/>
        <end position="283"/>
    </location>
</feature>
<accession>G0W3M6</accession>
<dbReference type="eggNOG" id="KOG1674">
    <property type="taxonomic scope" value="Eukaryota"/>
</dbReference>
<dbReference type="OrthoDB" id="1060854at2759"/>
<dbReference type="FunFam" id="1.10.472.10:FF:000097">
    <property type="entry name" value="Pho85 cyclin"/>
    <property type="match status" value="1"/>
</dbReference>
<feature type="region of interest" description="Disordered" evidence="1">
    <location>
        <begin position="1"/>
        <end position="60"/>
    </location>
</feature>
<evidence type="ECO:0000313" key="3">
    <source>
        <dbReference type="Proteomes" id="UP000000689"/>
    </source>
</evidence>
<dbReference type="PANTHER" id="PTHR15615">
    <property type="match status" value="1"/>
</dbReference>
<gene>
    <name evidence="2" type="primary">NDAI0A02560</name>
    <name evidence="2" type="ordered locus">NDAI_0A02560</name>
</gene>
<dbReference type="InterPro" id="IPR013922">
    <property type="entry name" value="Cyclin_PHO80-like"/>
</dbReference>
<evidence type="ECO:0000313" key="2">
    <source>
        <dbReference type="EMBL" id="CCD22414.1"/>
    </source>
</evidence>
<dbReference type="STRING" id="1071378.G0W3M6"/>
<feature type="compositionally biased region" description="Polar residues" evidence="1">
    <location>
        <begin position="272"/>
        <end position="283"/>
    </location>
</feature>
<dbReference type="GO" id="GO:0019901">
    <property type="term" value="F:protein kinase binding"/>
    <property type="evidence" value="ECO:0007669"/>
    <property type="project" value="InterPro"/>
</dbReference>
<protein>
    <recommendedName>
        <fullName evidence="4">Cyclin-domain-containing protein</fullName>
    </recommendedName>
</protein>
<dbReference type="GO" id="GO:0005634">
    <property type="term" value="C:nucleus"/>
    <property type="evidence" value="ECO:0007669"/>
    <property type="project" value="TreeGrafter"/>
</dbReference>
<dbReference type="PANTHER" id="PTHR15615:SF94">
    <property type="entry name" value="PHO85 CYCLIN-6-RELATED"/>
    <property type="match status" value="1"/>
</dbReference>
<feature type="region of interest" description="Disordered" evidence="1">
    <location>
        <begin position="321"/>
        <end position="340"/>
    </location>
</feature>
<dbReference type="Gene3D" id="1.10.472.10">
    <property type="entry name" value="Cyclin-like"/>
    <property type="match status" value="1"/>
</dbReference>
<proteinExistence type="predicted"/>
<feature type="region of interest" description="Disordered" evidence="1">
    <location>
        <begin position="116"/>
        <end position="146"/>
    </location>
</feature>
<feature type="compositionally biased region" description="Polar residues" evidence="1">
    <location>
        <begin position="38"/>
        <end position="60"/>
    </location>
</feature>
<dbReference type="GO" id="GO:0000307">
    <property type="term" value="C:cyclin-dependent protein kinase holoenzyme complex"/>
    <property type="evidence" value="ECO:0007669"/>
    <property type="project" value="EnsemblFungi"/>
</dbReference>
<evidence type="ECO:0000256" key="1">
    <source>
        <dbReference type="SAM" id="MobiDB-lite"/>
    </source>
</evidence>
<keyword evidence="3" id="KW-1185">Reference proteome</keyword>
<dbReference type="GO" id="GO:0005979">
    <property type="term" value="P:regulation of glycogen biosynthetic process"/>
    <property type="evidence" value="ECO:0007669"/>
    <property type="project" value="EnsemblFungi"/>
</dbReference>
<dbReference type="Pfam" id="PF08613">
    <property type="entry name" value="Cyclin"/>
    <property type="match status" value="1"/>
</dbReference>
<dbReference type="EMBL" id="HE580267">
    <property type="protein sequence ID" value="CCD22414.1"/>
    <property type="molecule type" value="Genomic_DNA"/>
</dbReference>
<dbReference type="HOGENOM" id="CLU_541935_0_0_1"/>
<dbReference type="KEGG" id="ndi:NDAI_0A02560"/>
<feature type="compositionally biased region" description="Polar residues" evidence="1">
    <location>
        <begin position="241"/>
        <end position="250"/>
    </location>
</feature>
<dbReference type="RefSeq" id="XP_003667657.1">
    <property type="nucleotide sequence ID" value="XM_003667609.1"/>
</dbReference>
<dbReference type="GO" id="GO:0005981">
    <property type="term" value="P:regulation of glycogen catabolic process"/>
    <property type="evidence" value="ECO:0007669"/>
    <property type="project" value="EnsemblFungi"/>
</dbReference>
<name>G0W3M6_NAUDC</name>
<sequence>MNHSGSDSSMATTTVTSTRNSVTPINIPIPPKQKEQNDVPNNTNSQIGNNNYENHTNQPLSYSSSHNIGTNITTDKTLSSYQSSFSPSRVHEYGTNNNSVIEDSSNSFITGTSIRNNTISSSFTDNSYTASDTSPKLPNGSYTSNHTFGSPSNAFNNIRPSHNNNITNNIDSIDSNNTSTTTHNNINKNLSSKIPNANTPYNGNHINGSSLNREQYIDAVKAKNNIATADNNTDIKERTPQAPTLDQDQVVTDKANHRNNKNSKILEKSQSNDKTNNDSTINEVNSYHMPDSFNIAEFSTDNLLEMLTALLDKIVKSNDKLNTSQSPTSPPPLNSNSENNNKNAYYNSILAFKGKHVPQITLHQYFQRIQKYCPTTNDVFLSLLVYFDRISKRCNSTPTTNSINDNNSQMFVMDSYNIHRLIIAGITVCTKFFSDFFYSNSRYARVGGISLQELNHLELQFLILCDFELMIPIEELQRYADLLCRFWNSHHPASIPPPLYTHS</sequence>
<reference evidence="2 3" key="1">
    <citation type="journal article" date="2011" name="Proc. Natl. Acad. Sci. U.S.A.">
        <title>Evolutionary erosion of yeast sex chromosomes by mating-type switching accidents.</title>
        <authorList>
            <person name="Gordon J.L."/>
            <person name="Armisen D."/>
            <person name="Proux-Wera E."/>
            <person name="Oheigeartaigh S.S."/>
            <person name="Byrne K.P."/>
            <person name="Wolfe K.H."/>
        </authorList>
    </citation>
    <scope>NUCLEOTIDE SEQUENCE [LARGE SCALE GENOMIC DNA]</scope>
    <source>
        <strain evidence="3">ATCC 10597 / BCRC 20456 / CBS 421 / NBRC 0211 / NRRL Y-12639</strain>
    </source>
</reference>
<feature type="compositionally biased region" description="Low complexity" evidence="1">
    <location>
        <begin position="1"/>
        <end position="23"/>
    </location>
</feature>
<dbReference type="AlphaFoldDB" id="G0W3M6"/>